<dbReference type="GO" id="GO:0008124">
    <property type="term" value="F:4-alpha-hydroxytetrahydrobiopterin dehydratase activity"/>
    <property type="evidence" value="ECO:0007669"/>
    <property type="project" value="UniProtKB-EC"/>
</dbReference>
<comment type="similarity">
    <text evidence="2">Belongs to the pterin-4-alpha-carbinolamine dehydratase family.</text>
</comment>
<gene>
    <name evidence="5" type="ORF">FisN_4Hu292</name>
</gene>
<evidence type="ECO:0000256" key="4">
    <source>
        <dbReference type="ARBA" id="ARBA00023239"/>
    </source>
</evidence>
<dbReference type="AlphaFoldDB" id="A0A1Z5KEI9"/>
<keyword evidence="6" id="KW-1185">Reference proteome</keyword>
<evidence type="ECO:0000256" key="2">
    <source>
        <dbReference type="ARBA" id="ARBA00006472"/>
    </source>
</evidence>
<proteinExistence type="inferred from homology"/>
<accession>A0A1Z5KEI9</accession>
<protein>
    <recommendedName>
        <fullName evidence="3">4a-hydroxytetrahydrobiopterin dehydratase</fullName>
        <ecNumber evidence="3">4.2.1.96</ecNumber>
    </recommendedName>
</protein>
<evidence type="ECO:0000256" key="1">
    <source>
        <dbReference type="ARBA" id="ARBA00001554"/>
    </source>
</evidence>
<dbReference type="Pfam" id="PF01329">
    <property type="entry name" value="Pterin_4a"/>
    <property type="match status" value="1"/>
</dbReference>
<dbReference type="GO" id="GO:0006729">
    <property type="term" value="P:tetrahydrobiopterin biosynthetic process"/>
    <property type="evidence" value="ECO:0007669"/>
    <property type="project" value="InterPro"/>
</dbReference>
<keyword evidence="4" id="KW-0456">Lyase</keyword>
<reference evidence="5 6" key="1">
    <citation type="journal article" date="2015" name="Plant Cell">
        <title>Oil accumulation by the oleaginous diatom Fistulifera solaris as revealed by the genome and transcriptome.</title>
        <authorList>
            <person name="Tanaka T."/>
            <person name="Maeda Y."/>
            <person name="Veluchamy A."/>
            <person name="Tanaka M."/>
            <person name="Abida H."/>
            <person name="Marechal E."/>
            <person name="Bowler C."/>
            <person name="Muto M."/>
            <person name="Sunaga Y."/>
            <person name="Tanaka M."/>
            <person name="Yoshino T."/>
            <person name="Taniguchi T."/>
            <person name="Fukuda Y."/>
            <person name="Nemoto M."/>
            <person name="Matsumoto M."/>
            <person name="Wong P.S."/>
            <person name="Aburatani S."/>
            <person name="Fujibuchi W."/>
        </authorList>
    </citation>
    <scope>NUCLEOTIDE SEQUENCE [LARGE SCALE GENOMIC DNA]</scope>
    <source>
        <strain evidence="5 6">JPCC DA0580</strain>
    </source>
</reference>
<dbReference type="Gene3D" id="3.30.1360.20">
    <property type="entry name" value="Transcriptional coactivator/pterin dehydratase"/>
    <property type="match status" value="1"/>
</dbReference>
<evidence type="ECO:0000256" key="3">
    <source>
        <dbReference type="ARBA" id="ARBA00013252"/>
    </source>
</evidence>
<name>A0A1Z5KEI9_FISSO</name>
<dbReference type="SUPFAM" id="SSF55248">
    <property type="entry name" value="PCD-like"/>
    <property type="match status" value="1"/>
</dbReference>
<dbReference type="EC" id="4.2.1.96" evidence="3"/>
<dbReference type="InParanoid" id="A0A1Z5KEI9"/>
<dbReference type="OrthoDB" id="277398at2759"/>
<dbReference type="Proteomes" id="UP000198406">
    <property type="component" value="Unassembled WGS sequence"/>
</dbReference>
<dbReference type="InterPro" id="IPR001533">
    <property type="entry name" value="Pterin_deHydtase"/>
</dbReference>
<dbReference type="EMBL" id="BDSP01000213">
    <property type="protein sequence ID" value="GAX24734.1"/>
    <property type="molecule type" value="Genomic_DNA"/>
</dbReference>
<comment type="catalytic activity">
    <reaction evidence="1">
        <text>(4aS,6R)-4a-hydroxy-L-erythro-5,6,7,8-tetrahydrobiopterin = (6R)-L-erythro-6,7-dihydrobiopterin + H2O</text>
        <dbReference type="Rhea" id="RHEA:11920"/>
        <dbReference type="ChEBI" id="CHEBI:15377"/>
        <dbReference type="ChEBI" id="CHEBI:15642"/>
        <dbReference type="ChEBI" id="CHEBI:43120"/>
        <dbReference type="EC" id="4.2.1.96"/>
    </reaction>
</comment>
<comment type="caution">
    <text evidence="5">The sequence shown here is derived from an EMBL/GenBank/DDBJ whole genome shotgun (WGS) entry which is preliminary data.</text>
</comment>
<dbReference type="InterPro" id="IPR036428">
    <property type="entry name" value="PCD_sf"/>
</dbReference>
<sequence>MIKVGENLCGQIARRIAIRNAFRHTTNYRPSSFFCKRSSSSTSKPIYDPLAKRPNQKCDPYGQEGKPLSMTDATMLKSTIHSQWTFEMNEEDLTVPLSLTRHFIHPDYLSGARFLHKIAAVAQINNHFPSVLSLERRIVKKNWQVVTSVRCRTLVLGGLSRHDFHLAMMIDVEVDRADVQPLLLTEAEESAS</sequence>
<evidence type="ECO:0000313" key="6">
    <source>
        <dbReference type="Proteomes" id="UP000198406"/>
    </source>
</evidence>
<organism evidence="5 6">
    <name type="scientific">Fistulifera solaris</name>
    <name type="common">Oleaginous diatom</name>
    <dbReference type="NCBI Taxonomy" id="1519565"/>
    <lineage>
        <taxon>Eukaryota</taxon>
        <taxon>Sar</taxon>
        <taxon>Stramenopiles</taxon>
        <taxon>Ochrophyta</taxon>
        <taxon>Bacillariophyta</taxon>
        <taxon>Bacillariophyceae</taxon>
        <taxon>Bacillariophycidae</taxon>
        <taxon>Naviculales</taxon>
        <taxon>Naviculaceae</taxon>
        <taxon>Fistulifera</taxon>
    </lineage>
</organism>
<evidence type="ECO:0000313" key="5">
    <source>
        <dbReference type="EMBL" id="GAX24734.1"/>
    </source>
</evidence>